<evidence type="ECO:0000313" key="5">
    <source>
        <dbReference type="Proteomes" id="UP001209540"/>
    </source>
</evidence>
<protein>
    <submittedName>
        <fullName evidence="4">Uncharacterized protein</fullName>
    </submittedName>
</protein>
<dbReference type="InterPro" id="IPR021819">
    <property type="entry name" value="Far11/STRP_C"/>
</dbReference>
<name>A0AAD5PFX1_9FUNG</name>
<dbReference type="SMART" id="SM01292">
    <property type="entry name" value="N1221"/>
    <property type="match status" value="1"/>
</dbReference>
<sequence length="972" mass="111965">MIQTESTATGPWRQCTTTNAMRCDPFLLSETNHFMTGLKDDNSFVVDETMNLDDYKKEMDAFFNYTDLLSTLREYYNAYQTYIETHGGNIDASYIAKMKDEIEKTKSDTDRLIIVQSIAYITLGSFCEGENVLKSERKFMEGMVINNNRWIRDSGLVQRLFKILFDEAHSISNSNYNHNNTFLKNIHEKLIDTYLTILYLSIITHDHRNRTLKKSSDMPWMNEGDDTPAQLIKIIAINKKTKETPFHTKKFFLLLYRVLVMHFGNTDQANSIKNQVRSCYDLPPVDNNKLFKTTPIDLYAFHCEIRNKYIDYQLPNHQFSITDTSLAAATATTTTITDENDTTSLPMETIFGSNTIPAFQHDFPPKPASKPKSATTTTTSSPSSSSSLSKDDTPSAIEFKKQLEKTQSSTPFAMGTPKAIEEAGQLYNSYMDMSVSQYQIIQEREKLFQQTRSNSVVQYDSLKKVDNFYALVVQDLPVVVNVLLEQLLTLAPTIESPTFESTGRGMEPVDDHEHADAVRNREIIRATVSSLLLLLLKWFKASHVMKFEYLSQLLADSGYLMLSVRSLMIEDLKTIFRTKSHNEAYGFFSQLVHMNFNEEGTFSSSTCSSSSSFSISYSWDQSPPESPCIDDIDDDMTCNQLNRIWVLDTLRILQMMTKGKPLRNRILAQYNARIPLKRIAKHNNDSIEELYALKLLKSQVRYLGLKWRTNNMKTVSAISRRCPMNLRDDWLSLCDNNGDNNNNNNNELNSEANLRLLVKLYHEQFYDINTFTSNYDHEDDENTIGSDGNHCNGDYDKNDDDDDEMTINRWTIGTQESPTFDYTSSYKLTRQINELFKQPLKRRLKAKERQVIVEADGWDMPSPFVNADGNSFASNKNEMEYDDDDDVDTDYDEEEDQEANKKKEDPLQNIDWNNLTEDELNARMNLVEEQTEQRWLSVDLDDPAYIKVLNALEIDDGEDTPVVDEYEENPWL</sequence>
<reference evidence="4" key="1">
    <citation type="journal article" date="2022" name="IScience">
        <title>Evolution of zygomycete secretomes and the origins of terrestrial fungal ecologies.</title>
        <authorList>
            <person name="Chang Y."/>
            <person name="Wang Y."/>
            <person name="Mondo S."/>
            <person name="Ahrendt S."/>
            <person name="Andreopoulos W."/>
            <person name="Barry K."/>
            <person name="Beard J."/>
            <person name="Benny G.L."/>
            <person name="Blankenship S."/>
            <person name="Bonito G."/>
            <person name="Cuomo C."/>
            <person name="Desiro A."/>
            <person name="Gervers K.A."/>
            <person name="Hundley H."/>
            <person name="Kuo A."/>
            <person name="LaButti K."/>
            <person name="Lang B.F."/>
            <person name="Lipzen A."/>
            <person name="O'Donnell K."/>
            <person name="Pangilinan J."/>
            <person name="Reynolds N."/>
            <person name="Sandor L."/>
            <person name="Smith M.E."/>
            <person name="Tsang A."/>
            <person name="Grigoriev I.V."/>
            <person name="Stajich J.E."/>
            <person name="Spatafora J.W."/>
        </authorList>
    </citation>
    <scope>NUCLEOTIDE SEQUENCE</scope>
    <source>
        <strain evidence="4">RSA 2281</strain>
    </source>
</reference>
<dbReference type="PANTHER" id="PTHR13239">
    <property type="entry name" value="PROTEIN REQUIRED FOR HYPHAL ANASTOMOSIS HAM-2"/>
    <property type="match status" value="1"/>
</dbReference>
<feature type="region of interest" description="Disordered" evidence="1">
    <location>
        <begin position="863"/>
        <end position="904"/>
    </location>
</feature>
<evidence type="ECO:0000313" key="4">
    <source>
        <dbReference type="EMBL" id="KAI9268038.1"/>
    </source>
</evidence>
<dbReference type="Pfam" id="PF07923">
    <property type="entry name" value="N1221"/>
    <property type="match status" value="1"/>
</dbReference>
<organism evidence="4 5">
    <name type="scientific">Phascolomyces articulosus</name>
    <dbReference type="NCBI Taxonomy" id="60185"/>
    <lineage>
        <taxon>Eukaryota</taxon>
        <taxon>Fungi</taxon>
        <taxon>Fungi incertae sedis</taxon>
        <taxon>Mucoromycota</taxon>
        <taxon>Mucoromycotina</taxon>
        <taxon>Mucoromycetes</taxon>
        <taxon>Mucorales</taxon>
        <taxon>Lichtheimiaceae</taxon>
        <taxon>Phascolomyces</taxon>
    </lineage>
</organism>
<feature type="compositionally biased region" description="Acidic residues" evidence="1">
    <location>
        <begin position="880"/>
        <end position="897"/>
    </location>
</feature>
<feature type="region of interest" description="Disordered" evidence="1">
    <location>
        <begin position="356"/>
        <end position="393"/>
    </location>
</feature>
<evidence type="ECO:0000259" key="3">
    <source>
        <dbReference type="SMART" id="SM01293"/>
    </source>
</evidence>
<dbReference type="InterPro" id="IPR040185">
    <property type="entry name" value="Far11/STRP"/>
</dbReference>
<dbReference type="Pfam" id="PF11882">
    <property type="entry name" value="DUF3402"/>
    <property type="match status" value="1"/>
</dbReference>
<dbReference type="SMART" id="SM01293">
    <property type="entry name" value="DUF3402"/>
    <property type="match status" value="1"/>
</dbReference>
<feature type="domain" description="Far11/STRP N-terminal" evidence="2">
    <location>
        <begin position="49"/>
        <end position="324"/>
    </location>
</feature>
<proteinExistence type="predicted"/>
<dbReference type="PANTHER" id="PTHR13239:SF4">
    <property type="entry name" value="AT25231P"/>
    <property type="match status" value="1"/>
</dbReference>
<keyword evidence="5" id="KW-1185">Reference proteome</keyword>
<dbReference type="GO" id="GO:0007010">
    <property type="term" value="P:cytoskeleton organization"/>
    <property type="evidence" value="ECO:0007669"/>
    <property type="project" value="TreeGrafter"/>
</dbReference>
<accession>A0AAD5PFX1</accession>
<feature type="compositionally biased region" description="Low complexity" evidence="1">
    <location>
        <begin position="370"/>
        <end position="388"/>
    </location>
</feature>
<dbReference type="EMBL" id="JAIXMP010000009">
    <property type="protein sequence ID" value="KAI9268038.1"/>
    <property type="molecule type" value="Genomic_DNA"/>
</dbReference>
<comment type="caution">
    <text evidence="4">The sequence shown here is derived from an EMBL/GenBank/DDBJ whole genome shotgun (WGS) entry which is preliminary data.</text>
</comment>
<reference evidence="4" key="2">
    <citation type="submission" date="2023-02" db="EMBL/GenBank/DDBJ databases">
        <authorList>
            <consortium name="DOE Joint Genome Institute"/>
            <person name="Mondo S.J."/>
            <person name="Chang Y."/>
            <person name="Wang Y."/>
            <person name="Ahrendt S."/>
            <person name="Andreopoulos W."/>
            <person name="Barry K."/>
            <person name="Beard J."/>
            <person name="Benny G.L."/>
            <person name="Blankenship S."/>
            <person name="Bonito G."/>
            <person name="Cuomo C."/>
            <person name="Desiro A."/>
            <person name="Gervers K.A."/>
            <person name="Hundley H."/>
            <person name="Kuo A."/>
            <person name="LaButti K."/>
            <person name="Lang B.F."/>
            <person name="Lipzen A."/>
            <person name="O'Donnell K."/>
            <person name="Pangilinan J."/>
            <person name="Reynolds N."/>
            <person name="Sandor L."/>
            <person name="Smith M.W."/>
            <person name="Tsang A."/>
            <person name="Grigoriev I.V."/>
            <person name="Stajich J.E."/>
            <person name="Spatafora J.W."/>
        </authorList>
    </citation>
    <scope>NUCLEOTIDE SEQUENCE</scope>
    <source>
        <strain evidence="4">RSA 2281</strain>
    </source>
</reference>
<evidence type="ECO:0000256" key="1">
    <source>
        <dbReference type="SAM" id="MobiDB-lite"/>
    </source>
</evidence>
<dbReference type="InterPro" id="IPR012486">
    <property type="entry name" value="Far11/STRP_N"/>
</dbReference>
<dbReference type="Proteomes" id="UP001209540">
    <property type="component" value="Unassembled WGS sequence"/>
</dbReference>
<feature type="domain" description="Far11/STRP C-terminal" evidence="3">
    <location>
        <begin position="417"/>
        <end position="799"/>
    </location>
</feature>
<evidence type="ECO:0000259" key="2">
    <source>
        <dbReference type="SMART" id="SM01292"/>
    </source>
</evidence>
<gene>
    <name evidence="4" type="ORF">BDA99DRAFT_504690</name>
</gene>
<dbReference type="GO" id="GO:0005829">
    <property type="term" value="C:cytosol"/>
    <property type="evidence" value="ECO:0007669"/>
    <property type="project" value="TreeGrafter"/>
</dbReference>
<dbReference type="AlphaFoldDB" id="A0AAD5PFX1"/>